<dbReference type="Proteomes" id="UP000663829">
    <property type="component" value="Unassembled WGS sequence"/>
</dbReference>
<name>A0A816FMK0_9BILA</name>
<dbReference type="EMBL" id="CAJNOQ010057155">
    <property type="protein sequence ID" value="CAF1663548.1"/>
    <property type="molecule type" value="Genomic_DNA"/>
</dbReference>
<dbReference type="AlphaFoldDB" id="A0A816FMK0"/>
<evidence type="ECO:0000313" key="3">
    <source>
        <dbReference type="Proteomes" id="UP000663829"/>
    </source>
</evidence>
<protein>
    <submittedName>
        <fullName evidence="1">Uncharacterized protein</fullName>
    </submittedName>
</protein>
<accession>A0A816FMK0</accession>
<keyword evidence="3" id="KW-1185">Reference proteome</keyword>
<comment type="caution">
    <text evidence="1">The sequence shown here is derived from an EMBL/GenBank/DDBJ whole genome shotgun (WGS) entry which is preliminary data.</text>
</comment>
<reference evidence="1" key="1">
    <citation type="submission" date="2021-02" db="EMBL/GenBank/DDBJ databases">
        <authorList>
            <person name="Nowell W R."/>
        </authorList>
    </citation>
    <scope>NUCLEOTIDE SEQUENCE</scope>
</reference>
<dbReference type="EMBL" id="CAJOBC010132418">
    <property type="protein sequence ID" value="CAF4617575.1"/>
    <property type="molecule type" value="Genomic_DNA"/>
</dbReference>
<gene>
    <name evidence="1" type="ORF">GPM918_LOCUS46067</name>
    <name evidence="2" type="ORF">SRO942_LOCUS49424</name>
</gene>
<organism evidence="1 3">
    <name type="scientific">Didymodactylos carnosus</name>
    <dbReference type="NCBI Taxonomy" id="1234261"/>
    <lineage>
        <taxon>Eukaryota</taxon>
        <taxon>Metazoa</taxon>
        <taxon>Spiralia</taxon>
        <taxon>Gnathifera</taxon>
        <taxon>Rotifera</taxon>
        <taxon>Eurotatoria</taxon>
        <taxon>Bdelloidea</taxon>
        <taxon>Philodinida</taxon>
        <taxon>Philodinidae</taxon>
        <taxon>Didymodactylos</taxon>
    </lineage>
</organism>
<proteinExistence type="predicted"/>
<sequence length="34" mass="3986">MIFMIAVRWQPIKTYLQITRPRLGSTWTPGGPIR</sequence>
<evidence type="ECO:0000313" key="1">
    <source>
        <dbReference type="EMBL" id="CAF1663548.1"/>
    </source>
</evidence>
<evidence type="ECO:0000313" key="2">
    <source>
        <dbReference type="EMBL" id="CAF4617575.1"/>
    </source>
</evidence>
<dbReference type="Proteomes" id="UP000681722">
    <property type="component" value="Unassembled WGS sequence"/>
</dbReference>
<feature type="non-terminal residue" evidence="1">
    <location>
        <position position="34"/>
    </location>
</feature>